<dbReference type="InterPro" id="IPR023214">
    <property type="entry name" value="HAD_sf"/>
</dbReference>
<dbReference type="GO" id="GO:0044281">
    <property type="term" value="P:small molecule metabolic process"/>
    <property type="evidence" value="ECO:0007669"/>
    <property type="project" value="UniProtKB-ARBA"/>
</dbReference>
<dbReference type="SFLD" id="SFLDS00003">
    <property type="entry name" value="Haloacid_Dehalogenase"/>
    <property type="match status" value="1"/>
</dbReference>
<keyword evidence="2" id="KW-0479">Metal-binding</keyword>
<dbReference type="NCBIfam" id="TIGR01549">
    <property type="entry name" value="HAD-SF-IA-v1"/>
    <property type="match status" value="1"/>
</dbReference>
<comment type="caution">
    <text evidence="5">The sequence shown here is derived from an EMBL/GenBank/DDBJ whole genome shotgun (WGS) entry which is preliminary data.</text>
</comment>
<dbReference type="RefSeq" id="WP_094922173.1">
    <property type="nucleotide sequence ID" value="NZ_NPIA01000001.1"/>
</dbReference>
<protein>
    <submittedName>
        <fullName evidence="5">2-haloalkanoic acid dehalogenase</fullName>
    </submittedName>
</protein>
<dbReference type="GO" id="GO:0016791">
    <property type="term" value="F:phosphatase activity"/>
    <property type="evidence" value="ECO:0007669"/>
    <property type="project" value="TreeGrafter"/>
</dbReference>
<dbReference type="AlphaFoldDB" id="A0A263BZT0"/>
<gene>
    <name evidence="5" type="ORF">CIB95_03710</name>
</gene>
<evidence type="ECO:0000256" key="4">
    <source>
        <dbReference type="ARBA" id="ARBA00022842"/>
    </source>
</evidence>
<dbReference type="InterPro" id="IPR036412">
    <property type="entry name" value="HAD-like_sf"/>
</dbReference>
<dbReference type="Gene3D" id="3.40.50.1000">
    <property type="entry name" value="HAD superfamily/HAD-like"/>
    <property type="match status" value="1"/>
</dbReference>
<name>A0A263BZT0_9BACI</name>
<dbReference type="CDD" id="cd04305">
    <property type="entry name" value="HAD_Neu5Ac-Pase_like"/>
    <property type="match status" value="1"/>
</dbReference>
<dbReference type="PANTHER" id="PTHR46470">
    <property type="entry name" value="N-ACYLNEURAMINATE-9-PHOSPHATASE"/>
    <property type="match status" value="1"/>
</dbReference>
<accession>A0A263BZT0</accession>
<keyword evidence="3" id="KW-0378">Hydrolase</keyword>
<proteinExistence type="predicted"/>
<dbReference type="InterPro" id="IPR006439">
    <property type="entry name" value="HAD-SF_hydro_IA"/>
</dbReference>
<evidence type="ECO:0000313" key="5">
    <source>
        <dbReference type="EMBL" id="OZM58767.1"/>
    </source>
</evidence>
<dbReference type="Gene3D" id="1.20.120.710">
    <property type="entry name" value="Haloacid dehalogenase hydrolase-like domain"/>
    <property type="match status" value="1"/>
</dbReference>
<dbReference type="PRINTS" id="PR00413">
    <property type="entry name" value="HADHALOGNASE"/>
</dbReference>
<evidence type="ECO:0000256" key="3">
    <source>
        <dbReference type="ARBA" id="ARBA00022801"/>
    </source>
</evidence>
<evidence type="ECO:0000256" key="1">
    <source>
        <dbReference type="ARBA" id="ARBA00001946"/>
    </source>
</evidence>
<evidence type="ECO:0000313" key="6">
    <source>
        <dbReference type="Proteomes" id="UP000217083"/>
    </source>
</evidence>
<dbReference type="SFLD" id="SFLDG01129">
    <property type="entry name" value="C1.5:_HAD__Beta-PGM__Phosphata"/>
    <property type="match status" value="1"/>
</dbReference>
<dbReference type="NCBIfam" id="TIGR01509">
    <property type="entry name" value="HAD-SF-IA-v3"/>
    <property type="match status" value="1"/>
</dbReference>
<reference evidence="6" key="1">
    <citation type="submission" date="2017-08" db="EMBL/GenBank/DDBJ databases">
        <authorList>
            <person name="Huang Z."/>
        </authorList>
    </citation>
    <scope>NUCLEOTIDE SEQUENCE [LARGE SCALE GENOMIC DNA]</scope>
    <source>
        <strain evidence="6">SA5d-4</strain>
    </source>
</reference>
<dbReference type="InterPro" id="IPR041492">
    <property type="entry name" value="HAD_2"/>
</dbReference>
<comment type="cofactor">
    <cofactor evidence="1">
        <name>Mg(2+)</name>
        <dbReference type="ChEBI" id="CHEBI:18420"/>
    </cofactor>
</comment>
<reference evidence="5 6" key="2">
    <citation type="submission" date="2017-09" db="EMBL/GenBank/DDBJ databases">
        <title>Bacillus patelloidae sp. nov., isolated from the intestinal tract of a marine limpet.</title>
        <authorList>
            <person name="Liu R."/>
            <person name="Dong C."/>
            <person name="Shao Z."/>
        </authorList>
    </citation>
    <scope>NUCLEOTIDE SEQUENCE [LARGE SCALE GENOMIC DNA]</scope>
    <source>
        <strain evidence="5 6">SA5d-4</strain>
    </source>
</reference>
<evidence type="ECO:0000256" key="2">
    <source>
        <dbReference type="ARBA" id="ARBA00022723"/>
    </source>
</evidence>
<dbReference type="SUPFAM" id="SSF56784">
    <property type="entry name" value="HAD-like"/>
    <property type="match status" value="1"/>
</dbReference>
<keyword evidence="6" id="KW-1185">Reference proteome</keyword>
<dbReference type="GO" id="GO:0046872">
    <property type="term" value="F:metal ion binding"/>
    <property type="evidence" value="ECO:0007669"/>
    <property type="project" value="UniProtKB-KW"/>
</dbReference>
<dbReference type="InterPro" id="IPR051400">
    <property type="entry name" value="HAD-like_hydrolase"/>
</dbReference>
<dbReference type="PANTHER" id="PTHR46470:SF2">
    <property type="entry name" value="GLYCERALDEHYDE 3-PHOSPHATE PHOSPHATASE"/>
    <property type="match status" value="1"/>
</dbReference>
<dbReference type="Proteomes" id="UP000217083">
    <property type="component" value="Unassembled WGS sequence"/>
</dbReference>
<dbReference type="Pfam" id="PF13419">
    <property type="entry name" value="HAD_2"/>
    <property type="match status" value="1"/>
</dbReference>
<dbReference type="EMBL" id="NPIA01000001">
    <property type="protein sequence ID" value="OZM58767.1"/>
    <property type="molecule type" value="Genomic_DNA"/>
</dbReference>
<organism evidence="5 6">
    <name type="scientific">Lottiidibacillus patelloidae</name>
    <dbReference type="NCBI Taxonomy" id="2670334"/>
    <lineage>
        <taxon>Bacteria</taxon>
        <taxon>Bacillati</taxon>
        <taxon>Bacillota</taxon>
        <taxon>Bacilli</taxon>
        <taxon>Bacillales</taxon>
        <taxon>Bacillaceae</taxon>
        <taxon>Lottiidibacillus</taxon>
    </lineage>
</organism>
<keyword evidence="4" id="KW-0460">Magnesium</keyword>
<sequence length="215" mass="25109">MLFDLDDTLLDRDKAVEKMFSIILEKFYDDVDQSEKNNMLVQFKEYDKKSYGDNNKIIVFESLFHEFPPQYRLPQQHLQDFWNDHFPQCFSISPNTIKIINTIKMHVKVAIITNGSTQRQKAKILKTNLNRYFDEIIISEEVGISKPDKQIFELALRKIHVNPEAALFVGDDLEKDIAGCQNAGMKGIWFNPQKIKNDSEIKPYAEINSFDRLLS</sequence>